<dbReference type="PANTHER" id="PTHR42743">
    <property type="entry name" value="AMINO-ACID AMINOTRANSFERASE"/>
    <property type="match status" value="1"/>
</dbReference>
<dbReference type="InterPro" id="IPR043131">
    <property type="entry name" value="BCAT-like_N"/>
</dbReference>
<proteinExistence type="inferred from homology"/>
<dbReference type="InterPro" id="IPR050571">
    <property type="entry name" value="Class-IV_PLP-Dep_Aminotrnsfr"/>
</dbReference>
<dbReference type="InterPro" id="IPR036038">
    <property type="entry name" value="Aminotransferase-like"/>
</dbReference>
<dbReference type="GO" id="GO:0046394">
    <property type="term" value="P:carboxylic acid biosynthetic process"/>
    <property type="evidence" value="ECO:0007669"/>
    <property type="project" value="UniProtKB-ARBA"/>
</dbReference>
<organism evidence="2">
    <name type="scientific">Hydrogenobacter sp</name>
    <dbReference type="NCBI Taxonomy" id="2152829"/>
    <lineage>
        <taxon>Bacteria</taxon>
        <taxon>Pseudomonadati</taxon>
        <taxon>Aquificota</taxon>
        <taxon>Aquificia</taxon>
        <taxon>Aquificales</taxon>
        <taxon>Aquificaceae</taxon>
        <taxon>Hydrogenobacter</taxon>
    </lineage>
</organism>
<dbReference type="InterPro" id="IPR043132">
    <property type="entry name" value="BCAT-like_C"/>
</dbReference>
<evidence type="ECO:0000313" key="2">
    <source>
        <dbReference type="EMBL" id="HEW46818.1"/>
    </source>
</evidence>
<comment type="caution">
    <text evidence="2">The sequence shown here is derived from an EMBL/GenBank/DDBJ whole genome shotgun (WGS) entry which is preliminary data.</text>
</comment>
<dbReference type="Gene3D" id="3.30.470.10">
    <property type="match status" value="1"/>
</dbReference>
<gene>
    <name evidence="2" type="ORF">ENO47_09225</name>
</gene>
<name>A0A7C2V4L5_9AQUI</name>
<comment type="similarity">
    <text evidence="1">Belongs to the class-IV pyridoxal-phosphate-dependent aminotransferase family.</text>
</comment>
<protein>
    <submittedName>
        <fullName evidence="2">Aminodeoxychorismate lyase</fullName>
    </submittedName>
</protein>
<dbReference type="InterPro" id="IPR001544">
    <property type="entry name" value="Aminotrans_IV"/>
</dbReference>
<accession>A0A7C2V4L5</accession>
<keyword evidence="2" id="KW-0456">Lyase</keyword>
<reference evidence="2" key="1">
    <citation type="journal article" date="2020" name="mSystems">
        <title>Genome- and Community-Level Interaction Insights into Carbon Utilization and Element Cycling Functions of Hydrothermarchaeota in Hydrothermal Sediment.</title>
        <authorList>
            <person name="Zhou Z."/>
            <person name="Liu Y."/>
            <person name="Xu W."/>
            <person name="Pan J."/>
            <person name="Luo Z.H."/>
            <person name="Li M."/>
        </authorList>
    </citation>
    <scope>NUCLEOTIDE SEQUENCE [LARGE SCALE GENOMIC DNA]</scope>
    <source>
        <strain evidence="2">SpSt-132</strain>
    </source>
</reference>
<dbReference type="Pfam" id="PF01063">
    <property type="entry name" value="Aminotran_4"/>
    <property type="match status" value="1"/>
</dbReference>
<dbReference type="PANTHER" id="PTHR42743:SF5">
    <property type="entry name" value="AMINODEOXYCHORISMATE LYASE"/>
    <property type="match status" value="1"/>
</dbReference>
<dbReference type="SUPFAM" id="SSF56752">
    <property type="entry name" value="D-aminoacid aminotransferase-like PLP-dependent enzymes"/>
    <property type="match status" value="1"/>
</dbReference>
<dbReference type="AlphaFoldDB" id="A0A7C2V4L5"/>
<sequence>MQSFPLMLNRTLLFGEGLFETIRWKPPEEKLKLHYERLEASAVYFGIPHPSYEEFLKDIEGATKGGEGLYVKYLLISKGGDQLTDKPQDYGKLIITKELKPTPERIKLCLSPYGRYSSDPVCRHKSTSYLFNLFVKRHAQHKGFWDGIIVNERGHICETSTANLVFLKGSKLYTPAKDCGLLWGTTLEFLRRRLPIEEAYIDVRSMEDYDCVMVLNSLVLCAVVEEFEGKRLKIDTFAFEEVSRILKSFL</sequence>
<evidence type="ECO:0000256" key="1">
    <source>
        <dbReference type="ARBA" id="ARBA00009320"/>
    </source>
</evidence>
<dbReference type="GO" id="GO:0016829">
    <property type="term" value="F:lyase activity"/>
    <property type="evidence" value="ECO:0007669"/>
    <property type="project" value="UniProtKB-KW"/>
</dbReference>
<dbReference type="Gene3D" id="3.20.10.10">
    <property type="entry name" value="D-amino Acid Aminotransferase, subunit A, domain 2"/>
    <property type="match status" value="1"/>
</dbReference>
<dbReference type="EMBL" id="DSFP01000077">
    <property type="protein sequence ID" value="HEW46818.1"/>
    <property type="molecule type" value="Genomic_DNA"/>
</dbReference>